<dbReference type="InterPro" id="IPR020826">
    <property type="entry name" value="Transketolase_BS"/>
</dbReference>
<gene>
    <name evidence="10 12" type="primary">dxs</name>
    <name evidence="12" type="ORF">Ana3638_19930</name>
</gene>
<feature type="binding site" evidence="10">
    <location>
        <position position="146"/>
    </location>
    <ligand>
        <name>Mg(2+)</name>
        <dbReference type="ChEBI" id="CHEBI:18420"/>
    </ligand>
</feature>
<sequence length="649" mass="71934">MSRILDNINQANDIKKINPSDYKKLAEEIRKFLVQNISKTGGHLASNLGTVELTMALHLCMDFPKDKLVWDVGHQAYTHKLLSGRKNDFCTLRTFEGLSGFPKKKESNCDSFDTGHSSTSISAAMGLVKARDLKGENYRVTAVIGDGALSGGLAFEALNNAARLNSNLMIVLNDNNMSISENVGGLANYLGQLRTNVKYNKFKDSIENALNHIPGLGSIIMDKLRKSKDSIKRLVIPGMLFEDMGLTYIGPIDGHDINQLITAFSSASKVNEAVLVHVITKKGRGYKPAELNPCWYHSVESFDVKTGKNSTPKKGVTYTDVFSETLLELAKENEKLVAITAAMPSGTGLNKFMRQYPERFFDVGIAEEHAVTYAAGLASGGLKPFVAIYSTFLQRAYDQILHDVCINKLPVVLAIDRAGLVGNDGETHQGIFDISFLSHMPSMTMLAPKNKQEFRQMLYFANQFDGPVAIRYPRGRVYEGLEEFQTPIEYGKSEIINLNKRKNNDVFGTDKDQTSLDIFGKEFQPETMVILAVGSMVETAVQVVKELSNLGKQAVLVNVRFISPMDEALFHRLALSTGVWITMEENVKTGGYGEKVAGFLMEHNYRQIRLINISLPDQFIEQGDVAVLKEKLQFDAASILKNILAKVES</sequence>
<dbReference type="NCBIfam" id="TIGR00204">
    <property type="entry name" value="dxs"/>
    <property type="match status" value="1"/>
</dbReference>
<dbReference type="PROSITE" id="PS00802">
    <property type="entry name" value="TRANSKETOLASE_2"/>
    <property type="match status" value="1"/>
</dbReference>
<dbReference type="InterPro" id="IPR005477">
    <property type="entry name" value="Dxylulose-5-P_synthase"/>
</dbReference>
<comment type="subunit">
    <text evidence="3 10">Homodimer.</text>
</comment>
<dbReference type="GO" id="GO:0000287">
    <property type="term" value="F:magnesium ion binding"/>
    <property type="evidence" value="ECO:0007669"/>
    <property type="project" value="UniProtKB-UniRule"/>
</dbReference>
<comment type="pathway">
    <text evidence="1 10">Metabolic intermediate biosynthesis; 1-deoxy-D-xylulose 5-phosphate biosynthesis; 1-deoxy-D-xylulose 5-phosphate from D-glyceraldehyde 3-phosphate and pyruvate: step 1/1.</text>
</comment>
<dbReference type="GO" id="GO:0019288">
    <property type="term" value="P:isopentenyl diphosphate biosynthetic process, methylerythritol 4-phosphate pathway"/>
    <property type="evidence" value="ECO:0007669"/>
    <property type="project" value="TreeGrafter"/>
</dbReference>
<dbReference type="InterPro" id="IPR009014">
    <property type="entry name" value="Transketo_C/PFOR_II"/>
</dbReference>
<keyword evidence="9 10" id="KW-0414">Isoprene biosynthesis</keyword>
<keyword evidence="6 10" id="KW-0460">Magnesium</keyword>
<name>A0A6P1TTE4_9FIRM</name>
<evidence type="ECO:0000256" key="9">
    <source>
        <dbReference type="ARBA" id="ARBA00023229"/>
    </source>
</evidence>
<dbReference type="SUPFAM" id="SSF52518">
    <property type="entry name" value="Thiamin diphosphate-binding fold (THDP-binding)"/>
    <property type="match status" value="2"/>
</dbReference>
<keyword evidence="13" id="KW-1185">Reference proteome</keyword>
<evidence type="ECO:0000313" key="12">
    <source>
        <dbReference type="EMBL" id="QHQ62768.1"/>
    </source>
</evidence>
<comment type="catalytic activity">
    <reaction evidence="10">
        <text>D-glyceraldehyde 3-phosphate + pyruvate + H(+) = 1-deoxy-D-xylulose 5-phosphate + CO2</text>
        <dbReference type="Rhea" id="RHEA:12605"/>
        <dbReference type="ChEBI" id="CHEBI:15361"/>
        <dbReference type="ChEBI" id="CHEBI:15378"/>
        <dbReference type="ChEBI" id="CHEBI:16526"/>
        <dbReference type="ChEBI" id="CHEBI:57792"/>
        <dbReference type="ChEBI" id="CHEBI:59776"/>
        <dbReference type="EC" id="2.2.1.7"/>
    </reaction>
</comment>
<evidence type="ECO:0000256" key="2">
    <source>
        <dbReference type="ARBA" id="ARBA00011081"/>
    </source>
</evidence>
<feature type="binding site" evidence="10">
    <location>
        <position position="175"/>
    </location>
    <ligand>
        <name>thiamine diphosphate</name>
        <dbReference type="ChEBI" id="CHEBI:58937"/>
    </ligand>
</feature>
<dbReference type="GO" id="GO:0005829">
    <property type="term" value="C:cytosol"/>
    <property type="evidence" value="ECO:0007669"/>
    <property type="project" value="TreeGrafter"/>
</dbReference>
<feature type="binding site" evidence="10">
    <location>
        <begin position="115"/>
        <end position="117"/>
    </location>
    <ligand>
        <name>thiamine diphosphate</name>
        <dbReference type="ChEBI" id="CHEBI:58937"/>
    </ligand>
</feature>
<dbReference type="AlphaFoldDB" id="A0A6P1TTE4"/>
<dbReference type="Gene3D" id="3.40.50.920">
    <property type="match status" value="1"/>
</dbReference>
<evidence type="ECO:0000256" key="5">
    <source>
        <dbReference type="ARBA" id="ARBA00022723"/>
    </source>
</evidence>
<dbReference type="RefSeq" id="WP_161839589.1">
    <property type="nucleotide sequence ID" value="NZ_CP048000.1"/>
</dbReference>
<feature type="binding site" evidence="10">
    <location>
        <position position="367"/>
    </location>
    <ligand>
        <name>thiamine diphosphate</name>
        <dbReference type="ChEBI" id="CHEBI:58937"/>
    </ligand>
</feature>
<dbReference type="HAMAP" id="MF_00315">
    <property type="entry name" value="DXP_synth"/>
    <property type="match status" value="1"/>
</dbReference>
<protein>
    <recommendedName>
        <fullName evidence="10">1-deoxy-D-xylulose-5-phosphate synthase</fullName>
        <ecNumber evidence="10">2.2.1.7</ecNumber>
    </recommendedName>
    <alternativeName>
        <fullName evidence="10">1-deoxyxylulose-5-phosphate synthase</fullName>
        <shortName evidence="10">DXP synthase</shortName>
        <shortName evidence="10">DXPS</shortName>
    </alternativeName>
</protein>
<dbReference type="UniPathway" id="UPA00064">
    <property type="reaction ID" value="UER00091"/>
</dbReference>
<keyword evidence="8 10" id="KW-0786">Thiamine pyrophosphate</keyword>
<dbReference type="FunFam" id="3.40.50.970:FF:000005">
    <property type="entry name" value="1-deoxy-D-xylulose-5-phosphate synthase"/>
    <property type="match status" value="1"/>
</dbReference>
<evidence type="ECO:0000256" key="7">
    <source>
        <dbReference type="ARBA" id="ARBA00022977"/>
    </source>
</evidence>
<comment type="similarity">
    <text evidence="2 10">Belongs to the transketolase family. DXPS subfamily.</text>
</comment>
<proteinExistence type="inferred from homology"/>
<keyword evidence="4 10" id="KW-0808">Transferase</keyword>
<evidence type="ECO:0000256" key="6">
    <source>
        <dbReference type="ARBA" id="ARBA00022842"/>
    </source>
</evidence>
<dbReference type="SUPFAM" id="SSF52922">
    <property type="entry name" value="TK C-terminal domain-like"/>
    <property type="match status" value="1"/>
</dbReference>
<evidence type="ECO:0000259" key="11">
    <source>
        <dbReference type="SMART" id="SM00861"/>
    </source>
</evidence>
<dbReference type="Pfam" id="PF02779">
    <property type="entry name" value="Transket_pyr"/>
    <property type="match status" value="1"/>
</dbReference>
<dbReference type="InterPro" id="IPR033248">
    <property type="entry name" value="Transketolase_C"/>
</dbReference>
<dbReference type="PANTHER" id="PTHR43322:SF5">
    <property type="entry name" value="1-DEOXY-D-XYLULOSE-5-PHOSPHATE SYNTHASE, CHLOROPLASTIC"/>
    <property type="match status" value="1"/>
</dbReference>
<keyword evidence="5 10" id="KW-0479">Metal-binding</keyword>
<comment type="cofactor">
    <cofactor evidence="10">
        <name>thiamine diphosphate</name>
        <dbReference type="ChEBI" id="CHEBI:58937"/>
    </cofactor>
    <text evidence="10">Binds 1 thiamine pyrophosphate per subunit.</text>
</comment>
<dbReference type="CDD" id="cd02007">
    <property type="entry name" value="TPP_DXS"/>
    <property type="match status" value="1"/>
</dbReference>
<dbReference type="GO" id="GO:0009228">
    <property type="term" value="P:thiamine biosynthetic process"/>
    <property type="evidence" value="ECO:0007669"/>
    <property type="project" value="UniProtKB-UniRule"/>
</dbReference>
<evidence type="ECO:0000256" key="8">
    <source>
        <dbReference type="ARBA" id="ARBA00023052"/>
    </source>
</evidence>
<dbReference type="NCBIfam" id="NF003933">
    <property type="entry name" value="PRK05444.2-2"/>
    <property type="match status" value="1"/>
</dbReference>
<reference evidence="12 13" key="1">
    <citation type="submission" date="2020-01" db="EMBL/GenBank/DDBJ databases">
        <title>Genome analysis of Anaerocolumna sp. CBA3638.</title>
        <authorList>
            <person name="Kim J."/>
            <person name="Roh S.W."/>
        </authorList>
    </citation>
    <scope>NUCLEOTIDE SEQUENCE [LARGE SCALE GENOMIC DNA]</scope>
    <source>
        <strain evidence="12 13">CBA3638</strain>
    </source>
</reference>
<dbReference type="InterPro" id="IPR005475">
    <property type="entry name" value="Transketolase-like_Pyr-bd"/>
</dbReference>
<dbReference type="CDD" id="cd07033">
    <property type="entry name" value="TPP_PYR_DXS_TK_like"/>
    <property type="match status" value="1"/>
</dbReference>
<dbReference type="KEGG" id="anr:Ana3638_19930"/>
<dbReference type="EMBL" id="CP048000">
    <property type="protein sequence ID" value="QHQ62768.1"/>
    <property type="molecule type" value="Genomic_DNA"/>
</dbReference>
<dbReference type="GO" id="GO:0016114">
    <property type="term" value="P:terpenoid biosynthetic process"/>
    <property type="evidence" value="ECO:0007669"/>
    <property type="project" value="UniProtKB-UniRule"/>
</dbReference>
<comment type="function">
    <text evidence="10">Catalyzes the acyloin condensation reaction between C atoms 2 and 3 of pyruvate and glyceraldehyde 3-phosphate to yield 1-deoxy-D-xylulose-5-phosphate (DXP).</text>
</comment>
<dbReference type="GO" id="GO:0008661">
    <property type="term" value="F:1-deoxy-D-xylulose-5-phosphate synthase activity"/>
    <property type="evidence" value="ECO:0007669"/>
    <property type="project" value="UniProtKB-UniRule"/>
</dbReference>
<dbReference type="GO" id="GO:0030976">
    <property type="term" value="F:thiamine pyrophosphate binding"/>
    <property type="evidence" value="ECO:0007669"/>
    <property type="project" value="UniProtKB-UniRule"/>
</dbReference>
<evidence type="ECO:0000256" key="3">
    <source>
        <dbReference type="ARBA" id="ARBA00011738"/>
    </source>
</evidence>
<evidence type="ECO:0000256" key="1">
    <source>
        <dbReference type="ARBA" id="ARBA00004980"/>
    </source>
</evidence>
<dbReference type="Gene3D" id="3.40.50.970">
    <property type="match status" value="2"/>
</dbReference>
<feature type="binding site" evidence="10">
    <location>
        <position position="286"/>
    </location>
    <ligand>
        <name>thiamine diphosphate</name>
        <dbReference type="ChEBI" id="CHEBI:58937"/>
    </ligand>
</feature>
<dbReference type="Pfam" id="PF13292">
    <property type="entry name" value="DXP_synthase_N"/>
    <property type="match status" value="1"/>
</dbReference>
<evidence type="ECO:0000256" key="4">
    <source>
        <dbReference type="ARBA" id="ARBA00022679"/>
    </source>
</evidence>
<dbReference type="EC" id="2.2.1.7" evidence="10"/>
<dbReference type="InterPro" id="IPR029061">
    <property type="entry name" value="THDP-binding"/>
</dbReference>
<dbReference type="PANTHER" id="PTHR43322">
    <property type="entry name" value="1-D-DEOXYXYLULOSE 5-PHOSPHATE SYNTHASE-RELATED"/>
    <property type="match status" value="1"/>
</dbReference>
<dbReference type="SMART" id="SM00861">
    <property type="entry name" value="Transket_pyr"/>
    <property type="match status" value="1"/>
</dbReference>
<dbReference type="PROSITE" id="PS00801">
    <property type="entry name" value="TRANSKETOLASE_1"/>
    <property type="match status" value="1"/>
</dbReference>
<evidence type="ECO:0000256" key="10">
    <source>
        <dbReference type="HAMAP-Rule" id="MF_00315"/>
    </source>
</evidence>
<evidence type="ECO:0000313" key="13">
    <source>
        <dbReference type="Proteomes" id="UP000464314"/>
    </source>
</evidence>
<feature type="binding site" evidence="10">
    <location>
        <begin position="147"/>
        <end position="148"/>
    </location>
    <ligand>
        <name>thiamine diphosphate</name>
        <dbReference type="ChEBI" id="CHEBI:58937"/>
    </ligand>
</feature>
<comment type="cofactor">
    <cofactor evidence="10">
        <name>Mg(2+)</name>
        <dbReference type="ChEBI" id="CHEBI:18420"/>
    </cofactor>
    <text evidence="10">Binds 1 Mg(2+) ion per subunit.</text>
</comment>
<dbReference type="InterPro" id="IPR049557">
    <property type="entry name" value="Transketolase_CS"/>
</dbReference>
<keyword evidence="7 10" id="KW-0784">Thiamine biosynthesis</keyword>
<feature type="domain" description="Transketolase-like pyrimidine-binding" evidence="11">
    <location>
        <begin position="316"/>
        <end position="480"/>
    </location>
</feature>
<accession>A0A6P1TTE4</accession>
<organism evidence="12 13">
    <name type="scientific">Anaerocolumna sedimenticola</name>
    <dbReference type="NCBI Taxonomy" id="2696063"/>
    <lineage>
        <taxon>Bacteria</taxon>
        <taxon>Bacillati</taxon>
        <taxon>Bacillota</taxon>
        <taxon>Clostridia</taxon>
        <taxon>Lachnospirales</taxon>
        <taxon>Lachnospiraceae</taxon>
        <taxon>Anaerocolumna</taxon>
    </lineage>
</organism>
<feature type="binding site" evidence="10">
    <location>
        <position position="175"/>
    </location>
    <ligand>
        <name>Mg(2+)</name>
        <dbReference type="ChEBI" id="CHEBI:18420"/>
    </ligand>
</feature>
<dbReference type="Proteomes" id="UP000464314">
    <property type="component" value="Chromosome"/>
</dbReference>
<dbReference type="Pfam" id="PF02780">
    <property type="entry name" value="Transketolase_C"/>
    <property type="match status" value="1"/>
</dbReference>
<feature type="binding site" evidence="10">
    <location>
        <position position="74"/>
    </location>
    <ligand>
        <name>thiamine diphosphate</name>
        <dbReference type="ChEBI" id="CHEBI:58937"/>
    </ligand>
</feature>